<gene>
    <name evidence="1" type="ORF">LCGC14_2091830</name>
</gene>
<sequence>MISDEEKLCKNCKHCEQFLDVESDYDSQDFRGSGCAKKSEKISCYTCVNAWDDVDICGKAREWFEKGEPSKKIIRKLKFFMKSEEEKGEFKGKCSSGEFLQKATGRDCYLKEKSDLSIKLSFTEINDPDAKPREFMFCDGMCLHYWIGQYPKILRWE</sequence>
<dbReference type="AlphaFoldDB" id="A0A0F9H9F1"/>
<reference evidence="1" key="1">
    <citation type="journal article" date="2015" name="Nature">
        <title>Complex archaea that bridge the gap between prokaryotes and eukaryotes.</title>
        <authorList>
            <person name="Spang A."/>
            <person name="Saw J.H."/>
            <person name="Jorgensen S.L."/>
            <person name="Zaremba-Niedzwiedzka K."/>
            <person name="Martijn J."/>
            <person name="Lind A.E."/>
            <person name="van Eijk R."/>
            <person name="Schleper C."/>
            <person name="Guy L."/>
            <person name="Ettema T.J."/>
        </authorList>
    </citation>
    <scope>NUCLEOTIDE SEQUENCE</scope>
</reference>
<accession>A0A0F9H9F1</accession>
<organism evidence="1">
    <name type="scientific">marine sediment metagenome</name>
    <dbReference type="NCBI Taxonomy" id="412755"/>
    <lineage>
        <taxon>unclassified sequences</taxon>
        <taxon>metagenomes</taxon>
        <taxon>ecological metagenomes</taxon>
    </lineage>
</organism>
<name>A0A0F9H9F1_9ZZZZ</name>
<comment type="caution">
    <text evidence="1">The sequence shown here is derived from an EMBL/GenBank/DDBJ whole genome shotgun (WGS) entry which is preliminary data.</text>
</comment>
<protein>
    <submittedName>
        <fullName evidence="1">Uncharacterized protein</fullName>
    </submittedName>
</protein>
<proteinExistence type="predicted"/>
<evidence type="ECO:0000313" key="1">
    <source>
        <dbReference type="EMBL" id="KKL71747.1"/>
    </source>
</evidence>
<dbReference type="EMBL" id="LAZR01025494">
    <property type="protein sequence ID" value="KKL71747.1"/>
    <property type="molecule type" value="Genomic_DNA"/>
</dbReference>